<reference evidence="1 2" key="1">
    <citation type="submission" date="2018-10" db="EMBL/GenBank/DDBJ databases">
        <title>Draft genome sequence for the type isolate of Erwinia psidii, agent causal of bacterial blight in guava (Psidium guajava) and wilt and die-back of Eucalyptus spp.</title>
        <authorList>
            <person name="Hermenegildo P.S."/>
            <person name="Santos S.A."/>
            <person name="Guimaraes L.M.S."/>
            <person name="Vidigal P.M.P."/>
            <person name="Pereira I.C."/>
            <person name="Badel J.L."/>
            <person name="Alfenas-Zerbini P."/>
            <person name="Ferreira M.A.S.V."/>
            <person name="Alfenas A.C."/>
        </authorList>
    </citation>
    <scope>NUCLEOTIDE SEQUENCE [LARGE SCALE GENOMIC DNA]</scope>
    <source>
        <strain evidence="1 2">IBSBF 435</strain>
    </source>
</reference>
<name>A0A3N6S3A3_9GAMM</name>
<organism evidence="1 2">
    <name type="scientific">Erwinia psidii</name>
    <dbReference type="NCBI Taxonomy" id="69224"/>
    <lineage>
        <taxon>Bacteria</taxon>
        <taxon>Pseudomonadati</taxon>
        <taxon>Pseudomonadota</taxon>
        <taxon>Gammaproteobacteria</taxon>
        <taxon>Enterobacterales</taxon>
        <taxon>Erwiniaceae</taxon>
        <taxon>Erwinia</taxon>
    </lineage>
</organism>
<dbReference type="OrthoDB" id="9052589at2"/>
<dbReference type="AlphaFoldDB" id="A0A3N6S3A3"/>
<evidence type="ECO:0000313" key="1">
    <source>
        <dbReference type="EMBL" id="RQM40084.1"/>
    </source>
</evidence>
<dbReference type="EMBL" id="RHHM01000001">
    <property type="protein sequence ID" value="RQM40084.1"/>
    <property type="molecule type" value="Genomic_DNA"/>
</dbReference>
<dbReference type="Proteomes" id="UP000279457">
    <property type="component" value="Unassembled WGS sequence"/>
</dbReference>
<dbReference type="RefSeq" id="WP_124231525.1">
    <property type="nucleotide sequence ID" value="NZ_RHHM01000001.1"/>
</dbReference>
<accession>A0A3N6S3A3</accession>
<evidence type="ECO:0000313" key="2">
    <source>
        <dbReference type="Proteomes" id="UP000279457"/>
    </source>
</evidence>
<protein>
    <submittedName>
        <fullName evidence="1">Uncharacterized protein</fullName>
    </submittedName>
</protein>
<proteinExistence type="predicted"/>
<sequence length="358" mass="39736">MREEFSEDTKERLKNRAGNACSFPGCHIPTSGPSLESAIQTANTGVAAHICSASQGPGARRRLDISKFDRRLLSDYRNGIWMCQLHAKMIDTDEVRYTVEMLNHWRELAELRAHLKQATNSQYPLPLHLRQGNEIPLAKIIRSTTENSHSALATISSAVEDSCIYDVWGKALGMAVRDLACELLKNAFEHGNATKFEIDIGLDRVRIKSDDSPFSFSQLLSHSQGRGGQVAAAGLAEVDHQLITSYRRVDGSNVLEITFITSQEQVLKSNHCSVSFDDFSRGFSRDNELPDIYISCETIYIVIPQGTTFIPSIAFGVVRQLQQLEMTGKKFIFIGSGISDSVVAILKNAFPDIQVKQV</sequence>
<keyword evidence="2" id="KW-1185">Reference proteome</keyword>
<comment type="caution">
    <text evidence="1">The sequence shown here is derived from an EMBL/GenBank/DDBJ whole genome shotgun (WGS) entry which is preliminary data.</text>
</comment>
<gene>
    <name evidence="1" type="ORF">EB241_01970</name>
</gene>